<evidence type="ECO:0000256" key="4">
    <source>
        <dbReference type="RuleBase" id="RU000524"/>
    </source>
</evidence>
<proteinExistence type="inferred from homology"/>
<dbReference type="Pfam" id="PF00436">
    <property type="entry name" value="SSB"/>
    <property type="match status" value="1"/>
</dbReference>
<keyword evidence="7" id="KW-1185">Reference proteome</keyword>
<evidence type="ECO:0000256" key="2">
    <source>
        <dbReference type="ARBA" id="ARBA00023172"/>
    </source>
</evidence>
<name>A0ABW0PBS7_9HYPH</name>
<dbReference type="InterPro" id="IPR012340">
    <property type="entry name" value="NA-bd_OB-fold"/>
</dbReference>
<feature type="compositionally biased region" description="Gly residues" evidence="5">
    <location>
        <begin position="114"/>
        <end position="123"/>
    </location>
</feature>
<evidence type="ECO:0000313" key="7">
    <source>
        <dbReference type="Proteomes" id="UP001596060"/>
    </source>
</evidence>
<accession>A0ABW0PBS7</accession>
<feature type="compositionally biased region" description="Basic and acidic residues" evidence="5">
    <location>
        <begin position="124"/>
        <end position="135"/>
    </location>
</feature>
<evidence type="ECO:0000256" key="5">
    <source>
        <dbReference type="SAM" id="MobiDB-lite"/>
    </source>
</evidence>
<feature type="compositionally biased region" description="Gly residues" evidence="5">
    <location>
        <begin position="136"/>
        <end position="153"/>
    </location>
</feature>
<dbReference type="RefSeq" id="WP_377818069.1">
    <property type="nucleotide sequence ID" value="NZ_JBHSLU010000161.1"/>
</dbReference>
<dbReference type="EMBL" id="JBHSLU010000161">
    <property type="protein sequence ID" value="MFC5509314.1"/>
    <property type="molecule type" value="Genomic_DNA"/>
</dbReference>
<protein>
    <recommendedName>
        <fullName evidence="3 4">Single-stranded DNA-binding protein</fullName>
        <shortName evidence="3">SSB</shortName>
    </recommendedName>
</protein>
<keyword evidence="2" id="KW-0233">DNA recombination</keyword>
<reference evidence="7" key="1">
    <citation type="journal article" date="2019" name="Int. J. Syst. Evol. Microbiol.">
        <title>The Global Catalogue of Microorganisms (GCM) 10K type strain sequencing project: providing services to taxonomists for standard genome sequencing and annotation.</title>
        <authorList>
            <consortium name="The Broad Institute Genomics Platform"/>
            <consortium name="The Broad Institute Genome Sequencing Center for Infectious Disease"/>
            <person name="Wu L."/>
            <person name="Ma J."/>
        </authorList>
    </citation>
    <scope>NUCLEOTIDE SEQUENCE [LARGE SCALE GENOMIC DNA]</scope>
    <source>
        <strain evidence="7">CCUG 43117</strain>
    </source>
</reference>
<dbReference type="PROSITE" id="PS50935">
    <property type="entry name" value="SSB"/>
    <property type="match status" value="1"/>
</dbReference>
<dbReference type="PANTHER" id="PTHR10302">
    <property type="entry name" value="SINGLE-STRANDED DNA-BINDING PROTEIN"/>
    <property type="match status" value="1"/>
</dbReference>
<dbReference type="HAMAP" id="MF_00984">
    <property type="entry name" value="SSB"/>
    <property type="match status" value="1"/>
</dbReference>
<keyword evidence="1 3" id="KW-0238">DNA-binding</keyword>
<dbReference type="CDD" id="cd04496">
    <property type="entry name" value="SSB_OBF"/>
    <property type="match status" value="1"/>
</dbReference>
<evidence type="ECO:0000313" key="6">
    <source>
        <dbReference type="EMBL" id="MFC5509314.1"/>
    </source>
</evidence>
<dbReference type="SUPFAM" id="SSF50249">
    <property type="entry name" value="Nucleic acid-binding proteins"/>
    <property type="match status" value="1"/>
</dbReference>
<dbReference type="InterPro" id="IPR011344">
    <property type="entry name" value="ssDNA-bd"/>
</dbReference>
<dbReference type="InterPro" id="IPR000424">
    <property type="entry name" value="Primosome_PriB/ssb"/>
</dbReference>
<comment type="caution">
    <text evidence="3">Lacks conserved residue(s) required for the propagation of feature annotation.</text>
</comment>
<organism evidence="6 7">
    <name type="scientific">Bosea massiliensis</name>
    <dbReference type="NCBI Taxonomy" id="151419"/>
    <lineage>
        <taxon>Bacteria</taxon>
        <taxon>Pseudomonadati</taxon>
        <taxon>Pseudomonadota</taxon>
        <taxon>Alphaproteobacteria</taxon>
        <taxon>Hyphomicrobiales</taxon>
        <taxon>Boseaceae</taxon>
        <taxon>Bosea</taxon>
    </lineage>
</organism>
<comment type="caution">
    <text evidence="6">The sequence shown here is derived from an EMBL/GenBank/DDBJ whole genome shotgun (WGS) entry which is preliminary data.</text>
</comment>
<dbReference type="NCBIfam" id="TIGR00621">
    <property type="entry name" value="ssb"/>
    <property type="match status" value="1"/>
</dbReference>
<evidence type="ECO:0000256" key="1">
    <source>
        <dbReference type="ARBA" id="ARBA00023125"/>
    </source>
</evidence>
<sequence length="172" mass="18153">MSSLNRATLIGRLGKDPEITRTGGGLMVAKFSIATSETWRDKQSGEKKEKTDWHNVVVFNENLAKIAEQYLKKGSLVLVEGKIVNRTWDKPDGGKGYATEIQLQGFDGKITMLGGKGDGGGGGRDYDSEYAERGGGRSSGNSGGSSSSGGFSGSGRASPGLDDDIPFGPEMR</sequence>
<dbReference type="Proteomes" id="UP001596060">
    <property type="component" value="Unassembled WGS sequence"/>
</dbReference>
<dbReference type="GO" id="GO:0003677">
    <property type="term" value="F:DNA binding"/>
    <property type="evidence" value="ECO:0007669"/>
    <property type="project" value="UniProtKB-KW"/>
</dbReference>
<dbReference type="PANTHER" id="PTHR10302:SF27">
    <property type="entry name" value="SINGLE-STRANDED DNA-BINDING PROTEIN"/>
    <property type="match status" value="1"/>
</dbReference>
<comment type="subunit">
    <text evidence="3">Homotetramer.</text>
</comment>
<dbReference type="Gene3D" id="2.40.50.140">
    <property type="entry name" value="Nucleic acid-binding proteins"/>
    <property type="match status" value="1"/>
</dbReference>
<evidence type="ECO:0000256" key="3">
    <source>
        <dbReference type="HAMAP-Rule" id="MF_00984"/>
    </source>
</evidence>
<gene>
    <name evidence="6" type="primary">ssb</name>
    <name evidence="6" type="ORF">ACFPN9_29295</name>
</gene>
<feature type="region of interest" description="Disordered" evidence="5">
    <location>
        <begin position="114"/>
        <end position="172"/>
    </location>
</feature>